<gene>
    <name evidence="3" type="ORF">SAMN05421760_104137</name>
</gene>
<dbReference type="STRING" id="619304.SAMN05421760_104137"/>
<evidence type="ECO:0000313" key="3">
    <source>
        <dbReference type="EMBL" id="SIS74729.1"/>
    </source>
</evidence>
<dbReference type="Pfam" id="PF09722">
    <property type="entry name" value="Xre_MbcA_ParS_C"/>
    <property type="match status" value="1"/>
</dbReference>
<keyword evidence="4" id="KW-1185">Reference proteome</keyword>
<dbReference type="GO" id="GO:0003677">
    <property type="term" value="F:DNA binding"/>
    <property type="evidence" value="ECO:0007669"/>
    <property type="project" value="InterPro"/>
</dbReference>
<reference evidence="4" key="1">
    <citation type="submission" date="2017-01" db="EMBL/GenBank/DDBJ databases">
        <authorList>
            <person name="Varghese N."/>
            <person name="Submissions S."/>
        </authorList>
    </citation>
    <scope>NUCLEOTIDE SEQUENCE [LARGE SCALE GENOMIC DNA]</scope>
    <source>
        <strain evidence="4">DSM 22306</strain>
    </source>
</reference>
<sequence>MSAQIQHRPEPSFVLAKALLNASKQLELKQDELGNVIGLHRTGITRLKQRMELDPTSKQGELALLLIRAARALFALSGGDQVWISHFMRAPNKLTGGVPAEQVQTVQGLARVVMYLDAIRGKV</sequence>
<feature type="domain" description="Antitoxin Xre/MbcA/ParS-like toxin-binding" evidence="1">
    <location>
        <begin position="69"/>
        <end position="121"/>
    </location>
</feature>
<dbReference type="EMBL" id="FTOE01000004">
    <property type="protein sequence ID" value="SIS74729.1"/>
    <property type="molecule type" value="Genomic_DNA"/>
</dbReference>
<evidence type="ECO:0000313" key="4">
    <source>
        <dbReference type="Proteomes" id="UP000185999"/>
    </source>
</evidence>
<dbReference type="Proteomes" id="UP000185999">
    <property type="component" value="Unassembled WGS sequence"/>
</dbReference>
<dbReference type="AlphaFoldDB" id="A0A1N7LLS4"/>
<dbReference type="InterPro" id="IPR046847">
    <property type="entry name" value="Xre-like_HTH"/>
</dbReference>
<dbReference type="OrthoDB" id="565125at2"/>
<dbReference type="RefSeq" id="WP_054341548.1">
    <property type="nucleotide sequence ID" value="NZ_FTOE01000004.1"/>
</dbReference>
<protein>
    <submittedName>
        <fullName evidence="3">Uncharacterized protein</fullName>
    </submittedName>
</protein>
<evidence type="ECO:0000259" key="2">
    <source>
        <dbReference type="Pfam" id="PF20432"/>
    </source>
</evidence>
<accession>A0A1N7LLS4</accession>
<name>A0A1N7LLS4_9GAMM</name>
<feature type="domain" description="Antitoxin Xre-like helix-turn-helix" evidence="2">
    <location>
        <begin position="8"/>
        <end position="68"/>
    </location>
</feature>
<dbReference type="Pfam" id="PF20432">
    <property type="entry name" value="Xre-like-HTH"/>
    <property type="match status" value="1"/>
</dbReference>
<dbReference type="InterPro" id="IPR024467">
    <property type="entry name" value="Xre/MbcA/ParS-like_toxin-bd"/>
</dbReference>
<organism evidence="3 4">
    <name type="scientific">Neptunomonas antarctica</name>
    <dbReference type="NCBI Taxonomy" id="619304"/>
    <lineage>
        <taxon>Bacteria</taxon>
        <taxon>Pseudomonadati</taxon>
        <taxon>Pseudomonadota</taxon>
        <taxon>Gammaproteobacteria</taxon>
        <taxon>Oceanospirillales</taxon>
        <taxon>Oceanospirillaceae</taxon>
        <taxon>Neptunomonas</taxon>
    </lineage>
</organism>
<evidence type="ECO:0000259" key="1">
    <source>
        <dbReference type="Pfam" id="PF09722"/>
    </source>
</evidence>
<proteinExistence type="predicted"/>